<comment type="similarity">
    <text evidence="1">Belongs to the aldo/keto reductase family.</text>
</comment>
<dbReference type="AlphaFoldDB" id="A0A1Y2CFX4"/>
<evidence type="ECO:0000313" key="6">
    <source>
        <dbReference type="EMBL" id="ORY45807.1"/>
    </source>
</evidence>
<dbReference type="InterPro" id="IPR023210">
    <property type="entry name" value="NADP_OxRdtase_dom"/>
</dbReference>
<evidence type="ECO:0000256" key="1">
    <source>
        <dbReference type="ARBA" id="ARBA00007905"/>
    </source>
</evidence>
<dbReference type="PANTHER" id="PTHR43827:SF3">
    <property type="entry name" value="NADP-DEPENDENT OXIDOREDUCTASE DOMAIN-CONTAINING PROTEIN"/>
    <property type="match status" value="1"/>
</dbReference>
<keyword evidence="2" id="KW-0521">NADP</keyword>
<proteinExistence type="inferred from homology"/>
<evidence type="ECO:0000259" key="5">
    <source>
        <dbReference type="Pfam" id="PF00248"/>
    </source>
</evidence>
<dbReference type="GO" id="GO:0016616">
    <property type="term" value="F:oxidoreductase activity, acting on the CH-OH group of donors, NAD or NADP as acceptor"/>
    <property type="evidence" value="ECO:0007669"/>
    <property type="project" value="UniProtKB-ARBA"/>
</dbReference>
<dbReference type="PIRSF" id="PIRSF000097">
    <property type="entry name" value="AKR"/>
    <property type="match status" value="1"/>
</dbReference>
<evidence type="ECO:0000256" key="4">
    <source>
        <dbReference type="PIRSR" id="PIRSR000097-3"/>
    </source>
</evidence>
<dbReference type="STRING" id="1754190.A0A1Y2CFX4"/>
<dbReference type="Pfam" id="PF00248">
    <property type="entry name" value="Aldo_ket_red"/>
    <property type="match status" value="1"/>
</dbReference>
<keyword evidence="7" id="KW-1185">Reference proteome</keyword>
<dbReference type="InterPro" id="IPR020471">
    <property type="entry name" value="AKR"/>
</dbReference>
<feature type="domain" description="NADP-dependent oxidoreductase" evidence="5">
    <location>
        <begin position="26"/>
        <end position="259"/>
    </location>
</feature>
<protein>
    <submittedName>
        <fullName evidence="6">2,5-didehydrogluconate reductase</fullName>
    </submittedName>
</protein>
<reference evidence="6 7" key="1">
    <citation type="submission" date="2016-08" db="EMBL/GenBank/DDBJ databases">
        <title>A Parts List for Fungal Cellulosomes Revealed by Comparative Genomics.</title>
        <authorList>
            <consortium name="DOE Joint Genome Institute"/>
            <person name="Haitjema C.H."/>
            <person name="Gilmore S.P."/>
            <person name="Henske J.K."/>
            <person name="Solomon K.V."/>
            <person name="De Groot R."/>
            <person name="Kuo A."/>
            <person name="Mondo S.J."/>
            <person name="Salamov A.A."/>
            <person name="Labutti K."/>
            <person name="Zhao Z."/>
            <person name="Chiniquy J."/>
            <person name="Barry K."/>
            <person name="Brewer H.M."/>
            <person name="Purvine S.O."/>
            <person name="Wright A.T."/>
            <person name="Boxma B."/>
            <person name="Van Alen T."/>
            <person name="Hackstein J.H."/>
            <person name="Baker S.E."/>
            <person name="Grigoriev I.V."/>
            <person name="O'Malley M.A."/>
        </authorList>
    </citation>
    <scope>NUCLEOTIDE SEQUENCE [LARGE SCALE GENOMIC DNA]</scope>
    <source>
        <strain evidence="6 7">G1</strain>
    </source>
</reference>
<evidence type="ECO:0000313" key="7">
    <source>
        <dbReference type="Proteomes" id="UP000193920"/>
    </source>
</evidence>
<comment type="caution">
    <text evidence="6">The sequence shown here is derived from an EMBL/GenBank/DDBJ whole genome shotgun (WGS) entry which is preliminary data.</text>
</comment>
<dbReference type="PANTHER" id="PTHR43827">
    <property type="entry name" value="2,5-DIKETO-D-GLUCONIC ACID REDUCTASE"/>
    <property type="match status" value="1"/>
</dbReference>
<feature type="site" description="Lowers pKa of active site Tyr" evidence="4">
    <location>
        <position position="76"/>
    </location>
</feature>
<evidence type="ECO:0000256" key="3">
    <source>
        <dbReference type="ARBA" id="ARBA00023002"/>
    </source>
</evidence>
<dbReference type="InterPro" id="IPR036812">
    <property type="entry name" value="NAD(P)_OxRdtase_dom_sf"/>
</dbReference>
<dbReference type="SUPFAM" id="SSF51430">
    <property type="entry name" value="NAD(P)-linked oxidoreductase"/>
    <property type="match status" value="1"/>
</dbReference>
<accession>A0A1Y2CFX4</accession>
<dbReference type="OrthoDB" id="416253at2759"/>
<dbReference type="Gene3D" id="3.20.20.100">
    <property type="entry name" value="NADP-dependent oxidoreductase domain"/>
    <property type="match status" value="1"/>
</dbReference>
<name>A0A1Y2CFX4_9FUNG</name>
<keyword evidence="3" id="KW-0560">Oxidoreductase</keyword>
<organism evidence="6 7">
    <name type="scientific">Neocallimastix californiae</name>
    <dbReference type="NCBI Taxonomy" id="1754190"/>
    <lineage>
        <taxon>Eukaryota</taxon>
        <taxon>Fungi</taxon>
        <taxon>Fungi incertae sedis</taxon>
        <taxon>Chytridiomycota</taxon>
        <taxon>Chytridiomycota incertae sedis</taxon>
        <taxon>Neocallimastigomycetes</taxon>
        <taxon>Neocallimastigales</taxon>
        <taxon>Neocallimastigaceae</taxon>
        <taxon>Neocallimastix</taxon>
    </lineage>
</organism>
<sequence length="276" mass="31749">MNQSYITLNNGQKIPQIGLGVFFIYDANECKQICLNAFKMGYRNIDLDHANFNEKSVGEAVKESGIPREEIIITTKLTFNEYGKEITMKAIDKSLENLGTDYIDILLMNQPGPNLIDGWKEMEKAVELGKVKSIGLADFDQENIEVILKNASIKPAICQIECNPFNTNESLRNYIKEKNLNINIISWFPLGRQFQRSKNVPVLEELSKKYNKSTFQIILRWHIQNGFIIIPKSTKLNHIQANFEIFNFEISSEDMEKIELIGQDDDEDEDDGVFHF</sequence>
<dbReference type="Proteomes" id="UP000193920">
    <property type="component" value="Unassembled WGS sequence"/>
</dbReference>
<dbReference type="EMBL" id="MCOG01000110">
    <property type="protein sequence ID" value="ORY45807.1"/>
    <property type="molecule type" value="Genomic_DNA"/>
</dbReference>
<gene>
    <name evidence="6" type="ORF">LY90DRAFT_18620</name>
</gene>
<dbReference type="FunFam" id="3.20.20.100:FF:000002">
    <property type="entry name" value="2,5-diketo-D-gluconic acid reductase A"/>
    <property type="match status" value="1"/>
</dbReference>
<evidence type="ECO:0000256" key="2">
    <source>
        <dbReference type="ARBA" id="ARBA00022857"/>
    </source>
</evidence>
<dbReference type="PRINTS" id="PR00069">
    <property type="entry name" value="ALDKETRDTASE"/>
</dbReference>